<dbReference type="RefSeq" id="WP_124958800.1">
    <property type="nucleotide sequence ID" value="NZ_RQXU01000006.1"/>
</dbReference>
<reference evidence="1 2" key="1">
    <citation type="submission" date="2018-11" db="EMBL/GenBank/DDBJ databases">
        <title>The genome of Variovorax sp T529.</title>
        <authorList>
            <person name="Gao J."/>
        </authorList>
    </citation>
    <scope>NUCLEOTIDE SEQUENCE [LARGE SCALE GENOMIC DNA]</scope>
    <source>
        <strain evidence="1 2">T529</strain>
    </source>
</reference>
<dbReference type="Proteomes" id="UP000271590">
    <property type="component" value="Unassembled WGS sequence"/>
</dbReference>
<proteinExistence type="predicted"/>
<accession>A0A3P3EQL5</accession>
<sequence length="285" mass="31596">MDFLPPPDLALPISYEARAQAVALYCDAIVRMHWGERLINKIFGRAMQSHAAGRIVVQHYRWKEEGAERPTLALLQRHASRGTRTLASFVAVLRLTGMVAAEADPGDRRVRYLVPQERLIAGLRVWIAHHLRCCEALGWLGAGHADRLMEDAAFFSAFVSRAGTILDQVALHRGRFGGWSWFDERDGGGRVAMLLLRDHFKANPVAGSPPAAFPLRARELAEGLGLSHSHVRGMLKEATEAGHLAHDAGRAQVRLTPRFLDEATSWLLHFLSWFADAAHAARRAG</sequence>
<dbReference type="EMBL" id="RQXU01000006">
    <property type="protein sequence ID" value="RRH88541.1"/>
    <property type="molecule type" value="Genomic_DNA"/>
</dbReference>
<comment type="caution">
    <text evidence="1">The sequence shown here is derived from an EMBL/GenBank/DDBJ whole genome shotgun (WGS) entry which is preliminary data.</text>
</comment>
<evidence type="ECO:0000313" key="1">
    <source>
        <dbReference type="EMBL" id="RRH88541.1"/>
    </source>
</evidence>
<gene>
    <name evidence="1" type="ORF">EH244_12960</name>
</gene>
<name>A0A3P3EQL5_9BURK</name>
<protein>
    <submittedName>
        <fullName evidence="1">Uncharacterized protein</fullName>
    </submittedName>
</protein>
<evidence type="ECO:0000313" key="2">
    <source>
        <dbReference type="Proteomes" id="UP000271590"/>
    </source>
</evidence>
<organism evidence="1 2">
    <name type="scientific">Variovorax beijingensis</name>
    <dbReference type="NCBI Taxonomy" id="2496117"/>
    <lineage>
        <taxon>Bacteria</taxon>
        <taxon>Pseudomonadati</taxon>
        <taxon>Pseudomonadota</taxon>
        <taxon>Betaproteobacteria</taxon>
        <taxon>Burkholderiales</taxon>
        <taxon>Comamonadaceae</taxon>
        <taxon>Variovorax</taxon>
    </lineage>
</organism>
<dbReference type="AlphaFoldDB" id="A0A3P3EQL5"/>